<reference evidence="3" key="1">
    <citation type="submission" date="2016-11" db="EMBL/GenBank/DDBJ databases">
        <title>Complete genome sequence of Virgibacillus pantothenticus 21D, a halophilic bacterium isolated from the deep hypersaline anoxic basin Discovery in the Mediterranean Sea.</title>
        <authorList>
            <person name="Zeaiter Z."/>
            <person name="Booth J.M."/>
            <person name="Prosdocimi E.M."/>
            <person name="Mapelli F."/>
            <person name="Fusi M."/>
            <person name="Daffonchio D."/>
            <person name="Borin S."/>
            <person name="Crotti E."/>
        </authorList>
    </citation>
    <scope>NUCLEOTIDE SEQUENCE [LARGE SCALE GENOMIC DNA]</scope>
    <source>
        <strain evidence="3">21D</strain>
    </source>
</reference>
<name>A0A2K9IVT2_9BACI</name>
<evidence type="ECO:0000256" key="1">
    <source>
        <dbReference type="SAM" id="Phobius"/>
    </source>
</evidence>
<evidence type="ECO:0000313" key="2">
    <source>
        <dbReference type="EMBL" id="AUJ23898.1"/>
    </source>
</evidence>
<dbReference type="Proteomes" id="UP000234237">
    <property type="component" value="Chromosome"/>
</dbReference>
<gene>
    <name evidence="2" type="ORF">A21D_00786</name>
</gene>
<accession>A0A2K9IVT2</accession>
<keyword evidence="1" id="KW-1133">Transmembrane helix</keyword>
<dbReference type="KEGG" id="vpn:A21D_00786"/>
<dbReference type="RefSeq" id="WP_164085337.1">
    <property type="nucleotide sequence ID" value="NZ_CP018622.1"/>
</dbReference>
<dbReference type="EMBL" id="CP018622">
    <property type="protein sequence ID" value="AUJ23898.1"/>
    <property type="molecule type" value="Genomic_DNA"/>
</dbReference>
<feature type="transmembrane region" description="Helical" evidence="1">
    <location>
        <begin position="5"/>
        <end position="25"/>
    </location>
</feature>
<sequence length="56" mass="6321">MQRIYVIRVITTFAIATNALMAVFLIDNRNLIAWVIALSTTLLPFVGKKIEVQSLE</sequence>
<evidence type="ECO:0000313" key="3">
    <source>
        <dbReference type="Proteomes" id="UP000234237"/>
    </source>
</evidence>
<keyword evidence="1" id="KW-0472">Membrane</keyword>
<proteinExistence type="predicted"/>
<organism evidence="2 3">
    <name type="scientific">Virgibacillus dokdonensis</name>
    <dbReference type="NCBI Taxonomy" id="302167"/>
    <lineage>
        <taxon>Bacteria</taxon>
        <taxon>Bacillati</taxon>
        <taxon>Bacillota</taxon>
        <taxon>Bacilli</taxon>
        <taxon>Bacillales</taxon>
        <taxon>Bacillaceae</taxon>
        <taxon>Virgibacillus</taxon>
    </lineage>
</organism>
<protein>
    <submittedName>
        <fullName evidence="2">Uncharacterized protein</fullName>
    </submittedName>
</protein>
<dbReference type="AlphaFoldDB" id="A0A2K9IVT2"/>
<keyword evidence="1" id="KW-0812">Transmembrane</keyword>